<dbReference type="EMBL" id="PXYW01000026">
    <property type="protein sequence ID" value="PSR33154.1"/>
    <property type="molecule type" value="Genomic_DNA"/>
</dbReference>
<dbReference type="SUPFAM" id="SSF55729">
    <property type="entry name" value="Acyl-CoA N-acyltransferases (Nat)"/>
    <property type="match status" value="1"/>
</dbReference>
<dbReference type="GO" id="GO:0016747">
    <property type="term" value="F:acyltransferase activity, transferring groups other than amino-acyl groups"/>
    <property type="evidence" value="ECO:0007669"/>
    <property type="project" value="InterPro"/>
</dbReference>
<accession>A0A2T2XF62</accession>
<dbReference type="Pfam" id="PF00583">
    <property type="entry name" value="Acetyltransf_1"/>
    <property type="match status" value="1"/>
</dbReference>
<evidence type="ECO:0000313" key="2">
    <source>
        <dbReference type="EMBL" id="PSR33154.1"/>
    </source>
</evidence>
<gene>
    <name evidence="2" type="ORF">C7B46_11305</name>
</gene>
<keyword evidence="2" id="KW-0808">Transferase</keyword>
<evidence type="ECO:0000313" key="3">
    <source>
        <dbReference type="Proteomes" id="UP000242972"/>
    </source>
</evidence>
<reference evidence="2 3" key="1">
    <citation type="journal article" date="2014" name="BMC Genomics">
        <title>Comparison of environmental and isolate Sulfobacillus genomes reveals diverse carbon, sulfur, nitrogen, and hydrogen metabolisms.</title>
        <authorList>
            <person name="Justice N.B."/>
            <person name="Norman A."/>
            <person name="Brown C.T."/>
            <person name="Singh A."/>
            <person name="Thomas B.C."/>
            <person name="Banfield J.F."/>
        </authorList>
    </citation>
    <scope>NUCLEOTIDE SEQUENCE [LARGE SCALE GENOMIC DNA]</scope>
    <source>
        <strain evidence="2">AMDSBA4</strain>
    </source>
</reference>
<dbReference type="AlphaFoldDB" id="A0A2T2XF62"/>
<name>A0A2T2XF62_9FIRM</name>
<dbReference type="Proteomes" id="UP000242972">
    <property type="component" value="Unassembled WGS sequence"/>
</dbReference>
<dbReference type="CDD" id="cd04301">
    <property type="entry name" value="NAT_SF"/>
    <property type="match status" value="1"/>
</dbReference>
<feature type="domain" description="N-acetyltransferase" evidence="1">
    <location>
        <begin position="30"/>
        <end position="172"/>
    </location>
</feature>
<sequence>MLDKSLPYFNVTMKRRSGVPIVVHKLPPGFAFRWFAPGDEISWAGIETSVGEFQTEAQALEYFQQRYLPNIEELTRRLVFVRTSNGDVVGTVTSWWDDTGDRRDPSLHWLAVRSEYQGLGLGKALVAECLTRLAWLEGDRAIFLHTQTWSHRAIAIYLKAGFEFVAHDSFGG</sequence>
<evidence type="ECO:0000259" key="1">
    <source>
        <dbReference type="PROSITE" id="PS51186"/>
    </source>
</evidence>
<proteinExistence type="predicted"/>
<protein>
    <submittedName>
        <fullName evidence="2">GNAT family N-acetyltransferase</fullName>
    </submittedName>
</protein>
<dbReference type="InterPro" id="IPR016181">
    <property type="entry name" value="Acyl_CoA_acyltransferase"/>
</dbReference>
<dbReference type="PROSITE" id="PS51186">
    <property type="entry name" value="GNAT"/>
    <property type="match status" value="1"/>
</dbReference>
<dbReference type="InterPro" id="IPR000182">
    <property type="entry name" value="GNAT_dom"/>
</dbReference>
<comment type="caution">
    <text evidence="2">The sequence shown here is derived from an EMBL/GenBank/DDBJ whole genome shotgun (WGS) entry which is preliminary data.</text>
</comment>
<dbReference type="Gene3D" id="3.40.630.30">
    <property type="match status" value="1"/>
</dbReference>
<organism evidence="2 3">
    <name type="scientific">Sulfobacillus benefaciens</name>
    <dbReference type="NCBI Taxonomy" id="453960"/>
    <lineage>
        <taxon>Bacteria</taxon>
        <taxon>Bacillati</taxon>
        <taxon>Bacillota</taxon>
        <taxon>Clostridia</taxon>
        <taxon>Eubacteriales</taxon>
        <taxon>Clostridiales Family XVII. Incertae Sedis</taxon>
        <taxon>Sulfobacillus</taxon>
    </lineage>
</organism>